<dbReference type="Proteomes" id="UP000235778">
    <property type="component" value="Unassembled WGS sequence"/>
</dbReference>
<feature type="signal peptide" evidence="1">
    <location>
        <begin position="1"/>
        <end position="21"/>
    </location>
</feature>
<dbReference type="EMBL" id="MCSI01000144">
    <property type="protein sequence ID" value="PME60527.1"/>
    <property type="molecule type" value="Genomic_DNA"/>
</dbReference>
<evidence type="ECO:0008006" key="4">
    <source>
        <dbReference type="Google" id="ProtNLM"/>
    </source>
</evidence>
<evidence type="ECO:0000256" key="1">
    <source>
        <dbReference type="SAM" id="SignalP"/>
    </source>
</evidence>
<dbReference type="RefSeq" id="WP_102265804.1">
    <property type="nucleotide sequence ID" value="NZ_MCSH01000001.1"/>
</dbReference>
<name>A0A2N7BPD8_9VIBR</name>
<dbReference type="AlphaFoldDB" id="A0A2N7BPD8"/>
<gene>
    <name evidence="2" type="ORF">BCV30_01805</name>
</gene>
<feature type="chain" id="PRO_5014911741" description="ATPase" evidence="1">
    <location>
        <begin position="22"/>
        <end position="191"/>
    </location>
</feature>
<keyword evidence="1" id="KW-0732">Signal</keyword>
<accession>A0A2N7BPD8</accession>
<sequence length="191" mass="22026">MRFWGKVIIMSIPLIANVAVASHCDRENWQTLLDRQLVFEGRYNQYTKEFNQVLSTYESQTLLSKHFNETQIIELWAKYEERFNVQLNSHMNTAYDVSEVLLKQAYVVSSELEGAQSLTRSWQAVAQHCVKAKLPRQSESAQSHVTSSQSLSKDLHTLSDKFRQLSSKYRKEANMIDEARHAKAPINDASN</sequence>
<evidence type="ECO:0000313" key="2">
    <source>
        <dbReference type="EMBL" id="PME60527.1"/>
    </source>
</evidence>
<proteinExistence type="predicted"/>
<protein>
    <recommendedName>
        <fullName evidence="4">ATPase</fullName>
    </recommendedName>
</protein>
<reference evidence="3" key="1">
    <citation type="submission" date="2016-07" db="EMBL/GenBank/DDBJ databases">
        <title>Nontailed viruses are major unrecognized killers of bacteria in the ocean.</title>
        <authorList>
            <person name="Kauffman K."/>
            <person name="Hussain F."/>
            <person name="Yang J."/>
            <person name="Arevalo P."/>
            <person name="Brown J."/>
            <person name="Cutler M."/>
            <person name="Kelly L."/>
            <person name="Polz M.F."/>
        </authorList>
    </citation>
    <scope>NUCLEOTIDE SEQUENCE [LARGE SCALE GENOMIC DNA]</scope>
    <source>
        <strain evidence="3">10N.286.55.C1</strain>
    </source>
</reference>
<comment type="caution">
    <text evidence="2">The sequence shown here is derived from an EMBL/GenBank/DDBJ whole genome shotgun (WGS) entry which is preliminary data.</text>
</comment>
<organism evidence="2 3">
    <name type="scientific">Vibrio lentus</name>
    <dbReference type="NCBI Taxonomy" id="136468"/>
    <lineage>
        <taxon>Bacteria</taxon>
        <taxon>Pseudomonadati</taxon>
        <taxon>Pseudomonadota</taxon>
        <taxon>Gammaproteobacteria</taxon>
        <taxon>Vibrionales</taxon>
        <taxon>Vibrionaceae</taxon>
        <taxon>Vibrio</taxon>
    </lineage>
</organism>
<evidence type="ECO:0000313" key="3">
    <source>
        <dbReference type="Proteomes" id="UP000235778"/>
    </source>
</evidence>